<dbReference type="Gene3D" id="2.40.180.10">
    <property type="entry name" value="Catalase core domain"/>
    <property type="match status" value="1"/>
</dbReference>
<name>A0A9N8JVK7_9PEZI</name>
<evidence type="ECO:0000313" key="3">
    <source>
        <dbReference type="Proteomes" id="UP000716446"/>
    </source>
</evidence>
<dbReference type="PANTHER" id="PTHR36195">
    <property type="entry name" value="DOMAIN PROTEIN, PUTATIVE (AFU_ORTHOLOGUE AFUA_5G01990)-RELATED-RELATED"/>
    <property type="match status" value="1"/>
</dbReference>
<evidence type="ECO:0000256" key="1">
    <source>
        <dbReference type="SAM" id="MobiDB-lite"/>
    </source>
</evidence>
<dbReference type="PANTHER" id="PTHR36195:SF4">
    <property type="entry name" value="DOMAIN PROTEIN, PUTATIVE (AFU_ORTHOLOGUE AFUA_5G01990)-RELATED"/>
    <property type="match status" value="1"/>
</dbReference>
<evidence type="ECO:0000313" key="2">
    <source>
        <dbReference type="EMBL" id="CAD0095516.1"/>
    </source>
</evidence>
<feature type="compositionally biased region" description="Basic and acidic residues" evidence="1">
    <location>
        <begin position="9"/>
        <end position="20"/>
    </location>
</feature>
<sequence>MSSTVTVDRTSKLTVHEAPNKDSNNVKQEDLSGRNYIRWNAEDVEKIPDDEEDDINAVAEQINQIQKAQWNVHRHCYSGTHARTHGIVKGKFVVHDNLPKHLKQGELFQNGGEFDIVARYSTEPGDPGLDVLPRGFAMKLFGVKGDMYENYPTHDIEFNSTPALDLATAKVTREIIDLRIKYGHDQAELRKHLEKRNDTELQTARDKVRNTHLESTRQYSQTAYRFGDYVMKYCLVPSSETQRKLYDETVRPEDGSDILHRWLQNFHATHDAEYLFQVQLCENLEDQPVEYAGKVWDPEKYPWQTVATVKIPKQESFDFERKTFWEDHMRVDPWHGLKAYQPLGGPNRLRKVVYPASSALRRKMNGRKEVHVTSVDDIPN</sequence>
<feature type="region of interest" description="Disordered" evidence="1">
    <location>
        <begin position="1"/>
        <end position="29"/>
    </location>
</feature>
<gene>
    <name evidence="2" type="ORF">AWRI4619_LOCUS8847</name>
</gene>
<dbReference type="AlphaFoldDB" id="A0A9N8JVK7"/>
<dbReference type="GO" id="GO:0020037">
    <property type="term" value="F:heme binding"/>
    <property type="evidence" value="ECO:0007669"/>
    <property type="project" value="InterPro"/>
</dbReference>
<organism evidence="2 3">
    <name type="scientific">Aureobasidium vineae</name>
    <dbReference type="NCBI Taxonomy" id="2773715"/>
    <lineage>
        <taxon>Eukaryota</taxon>
        <taxon>Fungi</taxon>
        <taxon>Dikarya</taxon>
        <taxon>Ascomycota</taxon>
        <taxon>Pezizomycotina</taxon>
        <taxon>Dothideomycetes</taxon>
        <taxon>Dothideomycetidae</taxon>
        <taxon>Dothideales</taxon>
        <taxon>Saccotheciaceae</taxon>
        <taxon>Aureobasidium</taxon>
    </lineage>
</organism>
<dbReference type="InterPro" id="IPR020835">
    <property type="entry name" value="Catalase_sf"/>
</dbReference>
<evidence type="ECO:0008006" key="4">
    <source>
        <dbReference type="Google" id="ProtNLM"/>
    </source>
</evidence>
<proteinExistence type="predicted"/>
<reference evidence="2" key="1">
    <citation type="submission" date="2020-06" db="EMBL/GenBank/DDBJ databases">
        <authorList>
            <person name="Onetto C."/>
        </authorList>
    </citation>
    <scope>NUCLEOTIDE SEQUENCE</scope>
</reference>
<dbReference type="EMBL" id="CAIJEN010000015">
    <property type="protein sequence ID" value="CAD0095516.1"/>
    <property type="molecule type" value="Genomic_DNA"/>
</dbReference>
<accession>A0A9N8JVK7</accession>
<protein>
    <recommendedName>
        <fullName evidence="4">Heme-dependent catalase</fullName>
    </recommendedName>
</protein>
<comment type="caution">
    <text evidence="2">The sequence shown here is derived from an EMBL/GenBank/DDBJ whole genome shotgun (WGS) entry which is preliminary data.</text>
</comment>
<dbReference type="SUPFAM" id="SSF56634">
    <property type="entry name" value="Heme-dependent catalase-like"/>
    <property type="match status" value="1"/>
</dbReference>
<dbReference type="Proteomes" id="UP000716446">
    <property type="component" value="Unassembled WGS sequence"/>
</dbReference>
<keyword evidence="3" id="KW-1185">Reference proteome</keyword>